<dbReference type="PANTHER" id="PTHR23048:SF0">
    <property type="entry name" value="CALMODULIN LIKE 3"/>
    <property type="match status" value="1"/>
</dbReference>
<feature type="domain" description="EF-hand" evidence="7">
    <location>
        <begin position="473"/>
        <end position="499"/>
    </location>
</feature>
<dbReference type="InterPro" id="IPR018247">
    <property type="entry name" value="EF_Hand_1_Ca_BS"/>
</dbReference>
<keyword evidence="2" id="KW-0479">Metal-binding</keyword>
<name>A0A1Q9DG03_SYMMI</name>
<feature type="region of interest" description="Disordered" evidence="6">
    <location>
        <begin position="1683"/>
        <end position="1714"/>
    </location>
</feature>
<feature type="region of interest" description="Disordered" evidence="6">
    <location>
        <begin position="1241"/>
        <end position="1279"/>
    </location>
</feature>
<feature type="region of interest" description="Disordered" evidence="6">
    <location>
        <begin position="150"/>
        <end position="180"/>
    </location>
</feature>
<feature type="region of interest" description="Disordered" evidence="6">
    <location>
        <begin position="1"/>
        <end position="28"/>
    </location>
</feature>
<feature type="region of interest" description="Disordered" evidence="6">
    <location>
        <begin position="1955"/>
        <end position="1990"/>
    </location>
</feature>
<evidence type="ECO:0000256" key="1">
    <source>
        <dbReference type="ARBA" id="ARBA00020786"/>
    </source>
</evidence>
<accession>A0A1Q9DG03</accession>
<dbReference type="GO" id="GO:0016460">
    <property type="term" value="C:myosin II complex"/>
    <property type="evidence" value="ECO:0007669"/>
    <property type="project" value="TreeGrafter"/>
</dbReference>
<dbReference type="PROSITE" id="PS50222">
    <property type="entry name" value="EF_HAND_2"/>
    <property type="match status" value="3"/>
</dbReference>
<dbReference type="InterPro" id="IPR002048">
    <property type="entry name" value="EF_hand_dom"/>
</dbReference>
<keyword evidence="9" id="KW-1185">Reference proteome</keyword>
<feature type="region of interest" description="Disordered" evidence="6">
    <location>
        <begin position="58"/>
        <end position="87"/>
    </location>
</feature>
<feature type="compositionally biased region" description="Basic and acidic residues" evidence="6">
    <location>
        <begin position="1632"/>
        <end position="1654"/>
    </location>
</feature>
<gene>
    <name evidence="8" type="primary">CML13</name>
    <name evidence="8" type="ORF">AK812_SmicGene24012</name>
</gene>
<evidence type="ECO:0000256" key="5">
    <source>
        <dbReference type="ARBA" id="ARBA00022990"/>
    </source>
</evidence>
<dbReference type="OrthoDB" id="422197at2759"/>
<evidence type="ECO:0000259" key="7">
    <source>
        <dbReference type="PROSITE" id="PS50222"/>
    </source>
</evidence>
<dbReference type="CDD" id="cd00051">
    <property type="entry name" value="EFh"/>
    <property type="match status" value="1"/>
</dbReference>
<dbReference type="EMBL" id="LSRX01000562">
    <property type="protein sequence ID" value="OLP94020.1"/>
    <property type="molecule type" value="Genomic_DNA"/>
</dbReference>
<feature type="region of interest" description="Disordered" evidence="6">
    <location>
        <begin position="1632"/>
        <end position="1670"/>
    </location>
</feature>
<evidence type="ECO:0000256" key="2">
    <source>
        <dbReference type="ARBA" id="ARBA00022723"/>
    </source>
</evidence>
<evidence type="ECO:0000256" key="4">
    <source>
        <dbReference type="ARBA" id="ARBA00022837"/>
    </source>
</evidence>
<dbReference type="PROSITE" id="PS00018">
    <property type="entry name" value="EF_HAND_1"/>
    <property type="match status" value="2"/>
</dbReference>
<comment type="caution">
    <text evidence="8">The sequence shown here is derived from an EMBL/GenBank/DDBJ whole genome shotgun (WGS) entry which is preliminary data.</text>
</comment>
<evidence type="ECO:0000256" key="6">
    <source>
        <dbReference type="SAM" id="MobiDB-lite"/>
    </source>
</evidence>
<protein>
    <recommendedName>
        <fullName evidence="1">Calmodulin</fullName>
    </recommendedName>
</protein>
<dbReference type="SMART" id="SM00054">
    <property type="entry name" value="EFh"/>
    <property type="match status" value="3"/>
</dbReference>
<evidence type="ECO:0000313" key="8">
    <source>
        <dbReference type="EMBL" id="OLP94020.1"/>
    </source>
</evidence>
<keyword evidence="3" id="KW-0677">Repeat</keyword>
<dbReference type="Proteomes" id="UP000186817">
    <property type="component" value="Unassembled WGS sequence"/>
</dbReference>
<organism evidence="8 9">
    <name type="scientific">Symbiodinium microadriaticum</name>
    <name type="common">Dinoflagellate</name>
    <name type="synonym">Zooxanthella microadriatica</name>
    <dbReference type="NCBI Taxonomy" id="2951"/>
    <lineage>
        <taxon>Eukaryota</taxon>
        <taxon>Sar</taxon>
        <taxon>Alveolata</taxon>
        <taxon>Dinophyceae</taxon>
        <taxon>Suessiales</taxon>
        <taxon>Symbiodiniaceae</taxon>
        <taxon>Symbiodinium</taxon>
    </lineage>
</organism>
<feature type="domain" description="EF-hand" evidence="7">
    <location>
        <begin position="575"/>
        <end position="610"/>
    </location>
</feature>
<dbReference type="PANTHER" id="PTHR23048">
    <property type="entry name" value="MYOSIN LIGHT CHAIN 1, 3"/>
    <property type="match status" value="1"/>
</dbReference>
<dbReference type="InterPro" id="IPR011992">
    <property type="entry name" value="EF-hand-dom_pair"/>
</dbReference>
<proteinExistence type="predicted"/>
<reference evidence="8 9" key="1">
    <citation type="submission" date="2016-02" db="EMBL/GenBank/DDBJ databases">
        <title>Genome analysis of coral dinoflagellate symbionts highlights evolutionary adaptations to a symbiotic lifestyle.</title>
        <authorList>
            <person name="Aranda M."/>
            <person name="Li Y."/>
            <person name="Liew Y.J."/>
            <person name="Baumgarten S."/>
            <person name="Simakov O."/>
            <person name="Wilson M."/>
            <person name="Piel J."/>
            <person name="Ashoor H."/>
            <person name="Bougouffa S."/>
            <person name="Bajic V.B."/>
            <person name="Ryu T."/>
            <person name="Ravasi T."/>
            <person name="Bayer T."/>
            <person name="Micklem G."/>
            <person name="Kim H."/>
            <person name="Bhak J."/>
            <person name="Lajeunesse T.C."/>
            <person name="Voolstra C.R."/>
        </authorList>
    </citation>
    <scope>NUCLEOTIDE SEQUENCE [LARGE SCALE GENOMIC DNA]</scope>
    <source>
        <strain evidence="8 9">CCMP2467</strain>
    </source>
</reference>
<evidence type="ECO:0000313" key="9">
    <source>
        <dbReference type="Proteomes" id="UP000186817"/>
    </source>
</evidence>
<feature type="compositionally biased region" description="Polar residues" evidence="6">
    <location>
        <begin position="13"/>
        <end position="22"/>
    </location>
</feature>
<dbReference type="InterPro" id="IPR050230">
    <property type="entry name" value="CALM/Myosin/TropC-like"/>
</dbReference>
<dbReference type="GO" id="GO:0005509">
    <property type="term" value="F:calcium ion binding"/>
    <property type="evidence" value="ECO:0007669"/>
    <property type="project" value="InterPro"/>
</dbReference>
<evidence type="ECO:0000256" key="3">
    <source>
        <dbReference type="ARBA" id="ARBA00022737"/>
    </source>
</evidence>
<dbReference type="Gene3D" id="1.10.238.10">
    <property type="entry name" value="EF-hand"/>
    <property type="match status" value="2"/>
</dbReference>
<feature type="domain" description="EF-hand" evidence="7">
    <location>
        <begin position="701"/>
        <end position="736"/>
    </location>
</feature>
<keyword evidence="5" id="KW-0007">Acetylation</keyword>
<dbReference type="SUPFAM" id="SSF47473">
    <property type="entry name" value="EF-hand"/>
    <property type="match status" value="2"/>
</dbReference>
<sequence length="2394" mass="267392">MRRNRYSKKSDTRSSVAQSDSRASPKWCFVQPDGAGQVTAIAPPVEHIQLDTFLRKLSDSSERSDDAASQQRTSRELAYSKSAPQLRSVKLRSDPKLEELRRNIRSKAARNSVLQDSKCRLMLGLPPPSRPKNVRSVHTLPTMAQAAKLRAGALQRAQSRKKPEKEPKPSTGNGRKKVRKRTVTMHFQGQDDADKLPAASWEKVGSLCASVQEALDRFYSPSGVLADHEVRRMRICFQRFSSEDNDLYRGQVHEVLTHLCFVPVSEDKATAIAKDTNEFSTLDFQDFCDFVERYMQYEREVVRVKLEEWTAREKDEDDSDPDPVAEVRGFLKSLGIVCLKDAAEEIITLGGLNGRSCARPEELLRCLAAYRAREGFTKAEIDRIQEVFVSLEAEPQPKTAADMRSERHIKAGQLCIGLLKIAGLYCAEHLRELLDRMEETIEGEKITPFCFYEFLVCARRLRDAMLMAASEEFDNVDADEDGIVEAEELREFCKPLGFALSGEEWEELVEEQSLGDEDVEFQDAWNFLQAVQARNGFTLDEQQELSEAFDRFSDKSGELENLKVKDLLTYLGFETGVDDIQDMVSRVDFNGSKTMDRHEFLRLMRLQREVTSASYTATYARNRLFARGGAPPEEVERVLVATKLHPNVHILDQALSLVEESGEYDRETTQSLQFEGFLKVADYCRKTIPIYNRRHANFQLDQIDDLRKSFDSQDVEKKGHITIGSFLSLLADTSLAVNTVAGRARMYEQLERSREAALDAGVSKEEVGNPNTPRVRFLPMVHFVRETVKIHDDAVFEREDAALKEVTFSKEEVQQFRDLFAALVTQHEAEESSKPVSPERPAARRMSAVQAAQVLAEAEDALREQRLRELTLGSVIKRLTKVDRVPASDIIKMVTKMGIQVLASSMETVESIVPPRSAEDSDQEEFSKKNLMGNVSDLIWSVVLSNPEKEGLKKIHEIAVFQDIVEKAQSLTTGGKGDDDLQPLLSCVTLRRAEGDRLAWEKWGDRLLAFFLPVANQAFVVQVEETAARPPSGSESRIHSMDSFICGIVRFQLGTSADLQHTNPDTLKVTSTTVELAAWQTKTHSAVVVKKKPVPLICPKYSFSGKDWWTPLLTTWRKLAAMPMFEGMDYLIPTVGKDYDGFIARPASSERALNWLRAAMARQELQKDLWVDLTWHSFRVFMPDCAFQAQIPRDQRQYLGNWMAESTADVYTREKRNVVCAIWNKVASNLDAIDTAGAFGPDGGAPHKAPKASSPSSRHADSPASSWLLTPIPADEVPPPQGPLQPVSATLVRGNKRKIHLLNQDLRAVGCGWCPSMEKVEALNAIDYRNDSSLTDDSVDTASEAEKVTYKDLDNAPVPKAIPDAYTNDVAKLHSSVATLFARKQIPYSVQSVLAQEGYVTLEDIADRWDDPTAARTNGPRALGFESGANGFTDQSSAFTAMRLFQAIKAAKDMTKNLDTPRACITPGQGSSERSGLEALCERQQLLTEWVKATGLPKPKLEAQGSDALLKTQFRFCSKGELGFINAKYIVSAQEKPFKTRRKVTVDGWDKEEEEEERKLPTTRRHLDRMHRVFRNNLSMCLLAFPQFSQLDVSKHDLDDWYDWFWGPGIAGRTPTPSEKTLLYAERKVYERVPRPGEKGPKGPSKGDKGDKGRQFARFPGKGSWKGKQPWSAPLPVFQPFLKQNGKGKDTLGKKGDHKGKGKDSWPQNWSRNNPKGTPFCRDYHIKKQCAGNRGRSHNCPVTKAPLALSKEQTAGAGPIRRRVGQAATKLVEHRVPTGAIVLPFAGKDDAASLEAILHSQVNLISGAFLSLLRKLGLLVQVPKLAISVWPLKSELIGEEWDPIEAPPPAGHKNYPSAEVFQAEIRATFVEETPLGMVIGPCTRAEAAAHCQCSEEELCQCPMAGIDESDKIRSIFDGSKGGANLRIQQNTVEKTTAPTVMDCIQFLHWLRSARSRGGTGARGPDPLRSADSGAPVPVQHHGQADGCGKRRRLGIGDASIGSGRSWCFPDPTEEWVLLKADVTKAHRRIKVLLQEWRYQVAQLGNEWWVNTVGTYGMASAQLYWGRMAALLLRLTYAVFPEVDWGFVFVDDFAWLLRKFCSSLLATSMCLLLVNTWLGFVIDPKGPCVQMARDKHLLVMGILEDLSNGKVMSATQIASALGRLQWATTACRPGKLIRALAALLLSLFKLKFRQASPYPPLAIWSGASDASASDDGSAYVGGWLSNVASPNKAEVFWFHYQVTPEDHPWAFDKGCPKKRIAALEMFGTLVLAHFLMEKAPAFIPNLRIPLVSDNQGNVYSLLNDKSKKMPTSVILMEILLQLHLHGMQLAPSHVKRDFNTWADELTHSDFHGFTPSLCLPVKPVLKHFSLIRSILVDRIFEDTPDLTHGSVQGAR</sequence>
<keyword evidence="4" id="KW-0106">Calcium</keyword>